<dbReference type="Proteomes" id="UP000664169">
    <property type="component" value="Unassembled WGS sequence"/>
</dbReference>
<sequence length="1386" mass="150145">MASSSPQDVVNNPESTEAQPVDISASDKALPVPHGTNAIASSSHTASGSTDTSQPAADNGSLFEQSTDDSRIPYQEDIAMLQHDAQNGKGLNDTQIRDEIAKPETNPAYTEFPDNDNFEAGSVRSAGFEGSLGSDTDTNKMEAIGAGKDAVSRYSVKKPVGFKPVSVTKSFLAKAGTTVLPIKTVGDKGIASPSSPAPGSTISATRPRLVAKTLSSSRSAAPKSLNSGPQKSGTDGPDPNQVWNRNRGLPITTIVNQELTSLVQMAPQATPKHMTDEELRQQYGIQLASRPLEGADSNQAKWADLEDEDEDWAPETLEWSDGTKINLAPTEPPPPSIPPVDKSKGGREANANSAEKAMLAARTTLGSKATILKLGGIVNQPRQPIIMSGTQTSTKMSNEKPTLVAKPSPALPTKSPWAQLPPVDMVSPVGPPIQQPITRNSQREGYNRDAIPLNISHPAREIAADDYSRFSANATPRELFNSHNGRYEPVSDSRRGSGKKDTGFRAPSVLQRPSQNDMHPLNEQSPTLQSRATQDSAAWRRRRASSNVSNDSGAYGRRMSMSRPGPDGFGRRDSSYDQSIGSGPGAYPENRVSSPTISHGPSNVSQQSPVTDLAGMVSSSDRYAGTQMVGTPTTPNMVNMEHEVAQQKKLMRERAEAAIKRRKEEEAREEAEKRERLRLKLQALESTKENPAGEVPSPPVVQPNGTEAVLTVQDASKSLTPPKPPAPSLNGETQQFGLIKMHPSNHVSTNVGADGKLSQTVSSTDNSGRLESYRDQDLRQPLQSYGTIENKMQPKQATTLVNHQFEKDKSLQQSHRISGQAGSAGFQGSVWSQGSMANQPPNVNVWASPGSQKALGNGDFQKNVTQIHLPPVSSQQYPQHLASPQTQPQPIGTPRQALNNQNTIPQAAKDHLPQMQQYPSEIAPQPGHPRTHIQLPVVTKDSQPPNHLSNNINKRPIGVAAWGDFARNASVYDAQKQAQLAQEKAALAAEREKSGLPAPILRETWTQVAKGDSLGTRLTVNNSITQRDLETGEDVTAVNSQHPPTRSRYQDLFDRNERAFIDCVRPQDPLTPPPEEDDHPAFAGVAQRPKVRLPGAVFPEQENEEDGDSTNPIVRLPVFNAYNQHPLVSASQHASRSPLAPLRHQALVNNTVWQERFNGLFGGDTSLPKRSLEVLGFSTSKEPLEQVQIPRTSVSLPPSNTNIKEAIATKSVEEEVALLEEGRDFGSVPQVRIPIRVSINAWNPPRPFRDFKRIKLATLTDADVHGIPIFLPLNLHRKEENSISVRLADMTTTKLVPYISAITSRQQRPPFQGGRGNKSRNTSGQHNGQKVRDGPAIGGPSTSNTAYPTEKFRSHGTSSRKSSAHNHNGSWANPTKRHAPAPAAVH</sequence>
<evidence type="ECO:0000256" key="1">
    <source>
        <dbReference type="SAM" id="Coils"/>
    </source>
</evidence>
<feature type="coiled-coil region" evidence="1">
    <location>
        <begin position="645"/>
        <end position="687"/>
    </location>
</feature>
<comment type="caution">
    <text evidence="3">The sequence shown here is derived from an EMBL/GenBank/DDBJ whole genome shotgun (WGS) entry which is preliminary data.</text>
</comment>
<feature type="compositionally biased region" description="Polar residues" evidence="2">
    <location>
        <begin position="1"/>
        <end position="18"/>
    </location>
</feature>
<dbReference type="OrthoDB" id="5416983at2759"/>
<organism evidence="3 4">
    <name type="scientific">Gomphillus americanus</name>
    <dbReference type="NCBI Taxonomy" id="1940652"/>
    <lineage>
        <taxon>Eukaryota</taxon>
        <taxon>Fungi</taxon>
        <taxon>Dikarya</taxon>
        <taxon>Ascomycota</taxon>
        <taxon>Pezizomycotina</taxon>
        <taxon>Lecanoromycetes</taxon>
        <taxon>OSLEUM clade</taxon>
        <taxon>Ostropomycetidae</taxon>
        <taxon>Ostropales</taxon>
        <taxon>Graphidaceae</taxon>
        <taxon>Gomphilloideae</taxon>
        <taxon>Gomphillus</taxon>
    </lineage>
</organism>
<feature type="compositionally biased region" description="Polar residues" evidence="2">
    <location>
        <begin position="213"/>
        <end position="233"/>
    </location>
</feature>
<feature type="compositionally biased region" description="Polar residues" evidence="2">
    <location>
        <begin position="388"/>
        <end position="400"/>
    </location>
</feature>
<feature type="region of interest" description="Disordered" evidence="2">
    <location>
        <begin position="750"/>
        <end position="770"/>
    </location>
</feature>
<dbReference type="EMBL" id="CAJPDQ010000005">
    <property type="protein sequence ID" value="CAF9910125.1"/>
    <property type="molecule type" value="Genomic_DNA"/>
</dbReference>
<protein>
    <submittedName>
        <fullName evidence="3">Uncharacterized protein</fullName>
    </submittedName>
</protein>
<keyword evidence="4" id="KW-1185">Reference proteome</keyword>
<feature type="compositionally biased region" description="Polar residues" evidence="2">
    <location>
        <begin position="1355"/>
        <end position="1373"/>
    </location>
</feature>
<feature type="compositionally biased region" description="Polar residues" evidence="2">
    <location>
        <begin position="591"/>
        <end position="609"/>
    </location>
</feature>
<evidence type="ECO:0000313" key="4">
    <source>
        <dbReference type="Proteomes" id="UP000664169"/>
    </source>
</evidence>
<reference evidence="3" key="1">
    <citation type="submission" date="2021-03" db="EMBL/GenBank/DDBJ databases">
        <authorList>
            <person name="Tagirdzhanova G."/>
        </authorList>
    </citation>
    <scope>NUCLEOTIDE SEQUENCE</scope>
</reference>
<feature type="region of interest" description="Disordered" evidence="2">
    <location>
        <begin position="479"/>
        <end position="609"/>
    </location>
</feature>
<feature type="compositionally biased region" description="Polar residues" evidence="2">
    <location>
        <begin position="1319"/>
        <end position="1328"/>
    </location>
</feature>
<accession>A0A8H3ER34</accession>
<feature type="compositionally biased region" description="Polar residues" evidence="2">
    <location>
        <begin position="38"/>
        <end position="56"/>
    </location>
</feature>
<feature type="region of interest" description="Disordered" evidence="2">
    <location>
        <begin position="388"/>
        <end position="446"/>
    </location>
</feature>
<feature type="compositionally biased region" description="Polar residues" evidence="2">
    <location>
        <begin position="750"/>
        <end position="769"/>
    </location>
</feature>
<gene>
    <name evidence="3" type="ORF">GOMPHAMPRED_006964</name>
</gene>
<feature type="region of interest" description="Disordered" evidence="2">
    <location>
        <begin position="319"/>
        <end position="354"/>
    </location>
</feature>
<feature type="compositionally biased region" description="Polar residues" evidence="2">
    <location>
        <begin position="511"/>
        <end position="535"/>
    </location>
</feature>
<feature type="region of interest" description="Disordered" evidence="2">
    <location>
        <begin position="874"/>
        <end position="898"/>
    </location>
</feature>
<evidence type="ECO:0000256" key="2">
    <source>
        <dbReference type="SAM" id="MobiDB-lite"/>
    </source>
</evidence>
<feature type="compositionally biased region" description="Low complexity" evidence="2">
    <location>
        <begin position="189"/>
        <end position="205"/>
    </location>
</feature>
<feature type="region of interest" description="Disordered" evidence="2">
    <location>
        <begin position="1"/>
        <end position="118"/>
    </location>
</feature>
<evidence type="ECO:0000313" key="3">
    <source>
        <dbReference type="EMBL" id="CAF9910125.1"/>
    </source>
</evidence>
<keyword evidence="1" id="KW-0175">Coiled coil</keyword>
<proteinExistence type="predicted"/>
<feature type="compositionally biased region" description="Basic and acidic residues" evidence="2">
    <location>
        <begin position="485"/>
        <end position="503"/>
    </location>
</feature>
<name>A0A8H3ER34_9LECA</name>
<feature type="region of interest" description="Disordered" evidence="2">
    <location>
        <begin position="185"/>
        <end position="249"/>
    </location>
</feature>
<feature type="region of interest" description="Disordered" evidence="2">
    <location>
        <begin position="1301"/>
        <end position="1386"/>
    </location>
</feature>